<sequence length="658" mass="71070">MRVPARGKFMNEHSIVRSMVLRTAGGLPESSPLAAALLEWATPHRDWLTPGRVDDLDWPALLASLAEPRAVEEPSQSLDLVGALAALLELPPFDAALLTAMVACDRLPRVTLLTRILGKHGHHLPTLLGEVAGAPPNEAERLVRRSAPIRLDLAEFILNRQGELEVMVSWPLERLLDRAPNGGAEMLETLVGQRQPPVLGLADFAHVAHADFLVRLLRGAVSQRECGINVLIHGPPGTGKTEFARTLAHAAGATLHGVGEADDDGEEPSRWDRIAALTLSQRLLAGRGNAVLLFDEMEDLIGDARPSGGDWVSRRQGSKVFVNRLLETNKVPVIWTTNAIGNVDGAILRRMSFVLKFDLPNRRAAEAMLARVTREEAVAPSPRLTALLAAAPETATVLRVASRAGRLAGDVDGGATAAEALVRALRGGDLAPPPPADFDLDLLESDHSIASLFGSIGRHDAVAILLSGPPGTGKTAFAHHLAEAIDRPLLVKRASDLLSKWVGETEAQIAGAFAEARQRGALLLFDEADSLLFDRATARTSWEVGQVNELLTWLDLHPLPVVAATNYVERLDPATLRRFVFKVRLDPMSPARAARAFERFFGMPAPRSLGEVSGLTPGDFQVVKRQLRFMPASGGQELVDRLRVEAEAKRGRSVRVGF</sequence>
<accession>A0ABP7UHX4</accession>
<dbReference type="InterPro" id="IPR003593">
    <property type="entry name" value="AAA+_ATPase"/>
</dbReference>
<keyword evidence="2" id="KW-0547">Nucleotide-binding</keyword>
<dbReference type="InterPro" id="IPR050221">
    <property type="entry name" value="26S_Proteasome_ATPase"/>
</dbReference>
<reference evidence="6" key="1">
    <citation type="journal article" date="2019" name="Int. J. Syst. Evol. Microbiol.">
        <title>The Global Catalogue of Microorganisms (GCM) 10K type strain sequencing project: providing services to taxonomists for standard genome sequencing and annotation.</title>
        <authorList>
            <consortium name="The Broad Institute Genomics Platform"/>
            <consortium name="The Broad Institute Genome Sequencing Center for Infectious Disease"/>
            <person name="Wu L."/>
            <person name="Ma J."/>
        </authorList>
    </citation>
    <scope>NUCLEOTIDE SEQUENCE [LARGE SCALE GENOMIC DNA]</scope>
    <source>
        <strain evidence="6">JCM 17564</strain>
    </source>
</reference>
<dbReference type="SUPFAM" id="SSF52540">
    <property type="entry name" value="P-loop containing nucleoside triphosphate hydrolases"/>
    <property type="match status" value="2"/>
</dbReference>
<feature type="domain" description="AAA+ ATPase" evidence="4">
    <location>
        <begin position="226"/>
        <end position="361"/>
    </location>
</feature>
<dbReference type="EMBL" id="BAABBR010000001">
    <property type="protein sequence ID" value="GAA4042361.1"/>
    <property type="molecule type" value="Genomic_DNA"/>
</dbReference>
<evidence type="ECO:0000259" key="4">
    <source>
        <dbReference type="SMART" id="SM00382"/>
    </source>
</evidence>
<comment type="caution">
    <text evidence="5">The sequence shown here is derived from an EMBL/GenBank/DDBJ whole genome shotgun (WGS) entry which is preliminary data.</text>
</comment>
<dbReference type="Proteomes" id="UP001424459">
    <property type="component" value="Unassembled WGS sequence"/>
</dbReference>
<evidence type="ECO:0000256" key="2">
    <source>
        <dbReference type="ARBA" id="ARBA00022741"/>
    </source>
</evidence>
<evidence type="ECO:0000256" key="1">
    <source>
        <dbReference type="ARBA" id="ARBA00006914"/>
    </source>
</evidence>
<dbReference type="InterPro" id="IPR003959">
    <property type="entry name" value="ATPase_AAA_core"/>
</dbReference>
<comment type="similarity">
    <text evidence="1">Belongs to the AAA ATPase family.</text>
</comment>
<dbReference type="Pfam" id="PF00004">
    <property type="entry name" value="AAA"/>
    <property type="match status" value="2"/>
</dbReference>
<dbReference type="CDD" id="cd19481">
    <property type="entry name" value="RecA-like_protease"/>
    <property type="match status" value="1"/>
</dbReference>
<gene>
    <name evidence="5" type="ORF">GCM10022281_24400</name>
</gene>
<protein>
    <recommendedName>
        <fullName evidence="4">AAA+ ATPase domain-containing protein</fullName>
    </recommendedName>
</protein>
<keyword evidence="3" id="KW-0067">ATP-binding</keyword>
<proteinExistence type="inferred from homology"/>
<dbReference type="InterPro" id="IPR027417">
    <property type="entry name" value="P-loop_NTPase"/>
</dbReference>
<evidence type="ECO:0000313" key="6">
    <source>
        <dbReference type="Proteomes" id="UP001424459"/>
    </source>
</evidence>
<dbReference type="Gene3D" id="3.40.50.300">
    <property type="entry name" value="P-loop containing nucleotide triphosphate hydrolases"/>
    <property type="match status" value="2"/>
</dbReference>
<evidence type="ECO:0000256" key="3">
    <source>
        <dbReference type="ARBA" id="ARBA00022840"/>
    </source>
</evidence>
<evidence type="ECO:0000313" key="5">
    <source>
        <dbReference type="EMBL" id="GAA4042361.1"/>
    </source>
</evidence>
<organism evidence="5 6">
    <name type="scientific">Sphingomonas rosea</name>
    <dbReference type="NCBI Taxonomy" id="335605"/>
    <lineage>
        <taxon>Bacteria</taxon>
        <taxon>Pseudomonadati</taxon>
        <taxon>Pseudomonadota</taxon>
        <taxon>Alphaproteobacteria</taxon>
        <taxon>Sphingomonadales</taxon>
        <taxon>Sphingomonadaceae</taxon>
        <taxon>Sphingomonas</taxon>
    </lineage>
</organism>
<dbReference type="SMART" id="SM00382">
    <property type="entry name" value="AAA"/>
    <property type="match status" value="2"/>
</dbReference>
<keyword evidence="6" id="KW-1185">Reference proteome</keyword>
<name>A0ABP7UHX4_9SPHN</name>
<feature type="domain" description="AAA+ ATPase" evidence="4">
    <location>
        <begin position="460"/>
        <end position="587"/>
    </location>
</feature>
<dbReference type="PANTHER" id="PTHR23073">
    <property type="entry name" value="26S PROTEASOME REGULATORY SUBUNIT"/>
    <property type="match status" value="1"/>
</dbReference>